<evidence type="ECO:0000313" key="2">
    <source>
        <dbReference type="Proteomes" id="UP000509367"/>
    </source>
</evidence>
<protein>
    <recommendedName>
        <fullName evidence="3">Helix-turn-helix domain-containing protein</fullName>
    </recommendedName>
</protein>
<sequence length="62" mass="6624">MTGTGYLTGNHAVAAIVLWAGGQFNTKEIADLLNVREDAVCRTLHLAKEGARADARRRGDDG</sequence>
<name>A0A6N1VLI1_9HYPH</name>
<dbReference type="EMBL" id="CP054836">
    <property type="protein sequence ID" value="QKV20272.1"/>
    <property type="molecule type" value="Genomic_DNA"/>
</dbReference>
<keyword evidence="2" id="KW-1185">Reference proteome</keyword>
<evidence type="ECO:0000313" key="1">
    <source>
        <dbReference type="EMBL" id="QKV20272.1"/>
    </source>
</evidence>
<evidence type="ECO:0008006" key="3">
    <source>
        <dbReference type="Google" id="ProtNLM"/>
    </source>
</evidence>
<dbReference type="Proteomes" id="UP000509367">
    <property type="component" value="Chromosome"/>
</dbReference>
<dbReference type="RefSeq" id="WP_175278163.1">
    <property type="nucleotide sequence ID" value="NZ_CP054836.1"/>
</dbReference>
<proteinExistence type="predicted"/>
<dbReference type="AlphaFoldDB" id="A0A6N1VLI1"/>
<reference evidence="1 2" key="1">
    <citation type="submission" date="2020-06" db="EMBL/GenBank/DDBJ databases">
        <title>Oricola thermophila sp. nov. isolated from a tidal sediments.</title>
        <authorList>
            <person name="Kwon K.K."/>
            <person name="Yang S.-H."/>
            <person name="Park M.-J."/>
        </authorList>
    </citation>
    <scope>NUCLEOTIDE SEQUENCE [LARGE SCALE GENOMIC DNA]</scope>
    <source>
        <strain evidence="1 2">MEBiC13590</strain>
    </source>
</reference>
<accession>A0A6N1VLI1</accession>
<dbReference type="KEGG" id="orm:HTY61_18335"/>
<gene>
    <name evidence="1" type="ORF">HTY61_18335</name>
</gene>
<organism evidence="1 2">
    <name type="scientific">Oricola thermophila</name>
    <dbReference type="NCBI Taxonomy" id="2742145"/>
    <lineage>
        <taxon>Bacteria</taxon>
        <taxon>Pseudomonadati</taxon>
        <taxon>Pseudomonadota</taxon>
        <taxon>Alphaproteobacteria</taxon>
        <taxon>Hyphomicrobiales</taxon>
        <taxon>Ahrensiaceae</taxon>
        <taxon>Oricola</taxon>
    </lineage>
</organism>